<feature type="active site" evidence="5">
    <location>
        <position position="19"/>
    </location>
</feature>
<dbReference type="STRING" id="67285.AQI88_08780"/>
<dbReference type="Proteomes" id="UP000054241">
    <property type="component" value="Unassembled WGS sequence"/>
</dbReference>
<dbReference type="InterPro" id="IPR017968">
    <property type="entry name" value="Acylphosphatase_CS"/>
</dbReference>
<dbReference type="PROSITE" id="PS00151">
    <property type="entry name" value="ACYLPHOSPHATASE_2"/>
    <property type="match status" value="1"/>
</dbReference>
<dbReference type="OrthoDB" id="3182027at2"/>
<evidence type="ECO:0000259" key="7">
    <source>
        <dbReference type="PROSITE" id="PS51160"/>
    </source>
</evidence>
<dbReference type="RefSeq" id="WP_066994555.1">
    <property type="nucleotide sequence ID" value="NZ_BNDU01000004.1"/>
</dbReference>
<keyword evidence="5" id="KW-0378">Hydrolase</keyword>
<proteinExistence type="inferred from homology"/>
<evidence type="ECO:0000256" key="1">
    <source>
        <dbReference type="ARBA" id="ARBA00005614"/>
    </source>
</evidence>
<dbReference type="Gene3D" id="3.30.70.100">
    <property type="match status" value="1"/>
</dbReference>
<name>A0A101NPK4_9ACTN</name>
<dbReference type="PROSITE" id="PS51160">
    <property type="entry name" value="ACYLPHOSPHATASE_3"/>
    <property type="match status" value="1"/>
</dbReference>
<sequence length="101" mass="10805">MTVRQHVHVSGRVQGVFYRDTCRRLAAERGVAGWVRNLHNGDVEAVFEGHPDDVAAMARWAAEGPPAAQVTRCTGVAEEPEGLSVFRVLADARPGDDPGAG</sequence>
<dbReference type="InterPro" id="IPR020456">
    <property type="entry name" value="Acylphosphatase"/>
</dbReference>
<dbReference type="PANTHER" id="PTHR47268">
    <property type="entry name" value="ACYLPHOSPHATASE"/>
    <property type="match status" value="1"/>
</dbReference>
<evidence type="ECO:0000256" key="5">
    <source>
        <dbReference type="PROSITE-ProRule" id="PRU00520"/>
    </source>
</evidence>
<gene>
    <name evidence="8" type="ORF">AQI88_08780</name>
</gene>
<protein>
    <recommendedName>
        <fullName evidence="3 5">acylphosphatase</fullName>
        <ecNumber evidence="2 5">3.6.1.7</ecNumber>
    </recommendedName>
</protein>
<organism evidence="8 9">
    <name type="scientific">Streptomyces cellostaticus</name>
    <dbReference type="NCBI Taxonomy" id="67285"/>
    <lineage>
        <taxon>Bacteria</taxon>
        <taxon>Bacillati</taxon>
        <taxon>Actinomycetota</taxon>
        <taxon>Actinomycetes</taxon>
        <taxon>Kitasatosporales</taxon>
        <taxon>Streptomycetaceae</taxon>
        <taxon>Streptomyces</taxon>
    </lineage>
</organism>
<feature type="active site" evidence="5">
    <location>
        <position position="37"/>
    </location>
</feature>
<dbReference type="InterPro" id="IPR001792">
    <property type="entry name" value="Acylphosphatase-like_dom"/>
</dbReference>
<comment type="caution">
    <text evidence="8">The sequence shown here is derived from an EMBL/GenBank/DDBJ whole genome shotgun (WGS) entry which is preliminary data.</text>
</comment>
<evidence type="ECO:0000256" key="6">
    <source>
        <dbReference type="RuleBase" id="RU004168"/>
    </source>
</evidence>
<dbReference type="EC" id="3.6.1.7" evidence="2 5"/>
<dbReference type="PANTHER" id="PTHR47268:SF4">
    <property type="entry name" value="ACYLPHOSPHATASE"/>
    <property type="match status" value="1"/>
</dbReference>
<feature type="domain" description="Acylphosphatase-like" evidence="7">
    <location>
        <begin position="4"/>
        <end position="90"/>
    </location>
</feature>
<dbReference type="SUPFAM" id="SSF54975">
    <property type="entry name" value="Acylphosphatase/BLUF domain-like"/>
    <property type="match status" value="1"/>
</dbReference>
<evidence type="ECO:0000256" key="3">
    <source>
        <dbReference type="ARBA" id="ARBA00015991"/>
    </source>
</evidence>
<dbReference type="AlphaFoldDB" id="A0A101NPK4"/>
<dbReference type="InterPro" id="IPR036046">
    <property type="entry name" value="Acylphosphatase-like_dom_sf"/>
</dbReference>
<evidence type="ECO:0000256" key="2">
    <source>
        <dbReference type="ARBA" id="ARBA00012150"/>
    </source>
</evidence>
<evidence type="ECO:0000313" key="8">
    <source>
        <dbReference type="EMBL" id="KUM97093.1"/>
    </source>
</evidence>
<reference evidence="8 9" key="1">
    <citation type="submission" date="2015-10" db="EMBL/GenBank/DDBJ databases">
        <title>Draft genome sequence of Streptomyces cellostaticus DSM 40189, type strain for the species Streptomyces cellostaticus.</title>
        <authorList>
            <person name="Ruckert C."/>
            <person name="Winkler A."/>
            <person name="Kalinowski J."/>
            <person name="Kampfer P."/>
            <person name="Glaeser S."/>
        </authorList>
    </citation>
    <scope>NUCLEOTIDE SEQUENCE [LARGE SCALE GENOMIC DNA]</scope>
    <source>
        <strain evidence="8 9">DSM 40189</strain>
    </source>
</reference>
<comment type="similarity">
    <text evidence="1 6">Belongs to the acylphosphatase family.</text>
</comment>
<dbReference type="EMBL" id="LMWL01000012">
    <property type="protein sequence ID" value="KUM97093.1"/>
    <property type="molecule type" value="Genomic_DNA"/>
</dbReference>
<evidence type="ECO:0000313" key="9">
    <source>
        <dbReference type="Proteomes" id="UP000054241"/>
    </source>
</evidence>
<evidence type="ECO:0000256" key="4">
    <source>
        <dbReference type="ARBA" id="ARBA00047645"/>
    </source>
</evidence>
<dbReference type="GO" id="GO:0003998">
    <property type="term" value="F:acylphosphatase activity"/>
    <property type="evidence" value="ECO:0007669"/>
    <property type="project" value="UniProtKB-EC"/>
</dbReference>
<accession>A0A101NPK4</accession>
<comment type="catalytic activity">
    <reaction evidence="4 5">
        <text>an acyl phosphate + H2O = a carboxylate + phosphate + H(+)</text>
        <dbReference type="Rhea" id="RHEA:14965"/>
        <dbReference type="ChEBI" id="CHEBI:15377"/>
        <dbReference type="ChEBI" id="CHEBI:15378"/>
        <dbReference type="ChEBI" id="CHEBI:29067"/>
        <dbReference type="ChEBI" id="CHEBI:43474"/>
        <dbReference type="ChEBI" id="CHEBI:59918"/>
        <dbReference type="EC" id="3.6.1.7"/>
    </reaction>
</comment>
<dbReference type="Pfam" id="PF00708">
    <property type="entry name" value="Acylphosphatase"/>
    <property type="match status" value="1"/>
</dbReference>
<keyword evidence="9" id="KW-1185">Reference proteome</keyword>